<dbReference type="Gene3D" id="3.40.630.30">
    <property type="match status" value="1"/>
</dbReference>
<reference evidence="7" key="2">
    <citation type="submission" date="2023-04" db="EMBL/GenBank/DDBJ databases">
        <authorList>
            <person name="Beletskiy A.V."/>
            <person name="Mardanov A.V."/>
            <person name="Ravin N.V."/>
        </authorList>
    </citation>
    <scope>NUCLEOTIDE SEQUENCE</scope>
    <source>
        <strain evidence="7">GKL-02</strain>
    </source>
</reference>
<dbReference type="GO" id="GO:0071555">
    <property type="term" value="P:cell wall organization"/>
    <property type="evidence" value="ECO:0007669"/>
    <property type="project" value="UniProtKB-KW"/>
</dbReference>
<dbReference type="InterPro" id="IPR016181">
    <property type="entry name" value="Acyl_CoA_acyltransferase"/>
</dbReference>
<dbReference type="PANTHER" id="PTHR36174">
    <property type="entry name" value="LIPID II:GLYCINE GLYCYLTRANSFERASE"/>
    <property type="match status" value="1"/>
</dbReference>
<accession>A0AA95HHI9</accession>
<dbReference type="Proteomes" id="UP001301326">
    <property type="component" value="Chromosome"/>
</dbReference>
<keyword evidence="6" id="KW-0961">Cell wall biogenesis/degradation</keyword>
<dbReference type="EMBL" id="CP124756">
    <property type="protein sequence ID" value="WGZ96175.1"/>
    <property type="molecule type" value="Genomic_DNA"/>
</dbReference>
<keyword evidence="4" id="KW-0573">Peptidoglycan synthesis</keyword>
<dbReference type="InterPro" id="IPR003447">
    <property type="entry name" value="FEMABX"/>
</dbReference>
<reference evidence="7" key="1">
    <citation type="journal article" date="2023" name="Int. J. Mol. Sci.">
        <title>Metagenomics Revealed a New Genus 'Candidatus Thiocaldithrix dubininis' gen. nov., sp. nov. and a New Species 'Candidatus Thiothrix putei' sp. nov. in the Family Thiotrichaceae, Some Members of Which Have Traits of Both Na+- and H+-Motive Energetics.</title>
        <authorList>
            <person name="Ravin N.V."/>
            <person name="Muntyan M.S."/>
            <person name="Smolyakov D.D."/>
            <person name="Rudenko T.S."/>
            <person name="Beletsky A.V."/>
            <person name="Mardanov A.V."/>
            <person name="Grabovich M.Y."/>
        </authorList>
    </citation>
    <scope>NUCLEOTIDE SEQUENCE</scope>
    <source>
        <strain evidence="7">GKL-02</strain>
    </source>
</reference>
<dbReference type="KEGG" id="tput:QJT81_09440"/>
<dbReference type="PROSITE" id="PS51191">
    <property type="entry name" value="FEMABX"/>
    <property type="match status" value="1"/>
</dbReference>
<keyword evidence="2" id="KW-0808">Transferase</keyword>
<dbReference type="InterPro" id="IPR050644">
    <property type="entry name" value="PG_Glycine_Bridge_Synth"/>
</dbReference>
<evidence type="ECO:0000256" key="4">
    <source>
        <dbReference type="ARBA" id="ARBA00022984"/>
    </source>
</evidence>
<comment type="similarity">
    <text evidence="1">Belongs to the FemABX family.</text>
</comment>
<dbReference type="SUPFAM" id="SSF55729">
    <property type="entry name" value="Acyl-CoA N-acyltransferases (Nat)"/>
    <property type="match status" value="1"/>
</dbReference>
<dbReference type="AlphaFoldDB" id="A0AA95HHI9"/>
<sequence length="298" mass="35310">MTSFDDLIFIDNDWIYQKHYGWEILYENSSNKLLVKSFFFIRRYLLLSVDTSIEDISSIIKKINYPKILSEIIIHDFSGKDLSLLIYRHQKPQKSTPENHLLFDKTLIVNLSKSKQELWEDMSKDYQRKCLKAKNNGITIEKNTQSLRDLCSFHVDYTKFANEKGLFLPEIQQMKSMIDKKSIILFKSMKEKEVLSQIIVYTSNKKALFLYGVNNKKSNDGNGQYIQWSIMEYLKENNYLFYDLCGIRSIDPNDGLYKFKRGFTSNIVDLGSEWHYQNKSMRKLKSVLSKLKNYFYVL</sequence>
<evidence type="ECO:0000256" key="2">
    <source>
        <dbReference type="ARBA" id="ARBA00022679"/>
    </source>
</evidence>
<evidence type="ECO:0000256" key="1">
    <source>
        <dbReference type="ARBA" id="ARBA00009943"/>
    </source>
</evidence>
<evidence type="ECO:0000313" key="7">
    <source>
        <dbReference type="EMBL" id="WGZ96175.1"/>
    </source>
</evidence>
<keyword evidence="5" id="KW-0012">Acyltransferase</keyword>
<evidence type="ECO:0000256" key="6">
    <source>
        <dbReference type="ARBA" id="ARBA00023316"/>
    </source>
</evidence>
<protein>
    <submittedName>
        <fullName evidence="7">Peptidoglycan bridge formation glycyltransferase FemA/FemB family protein</fullName>
    </submittedName>
</protein>
<gene>
    <name evidence="7" type="ORF">QJT81_09440</name>
</gene>
<evidence type="ECO:0000256" key="3">
    <source>
        <dbReference type="ARBA" id="ARBA00022960"/>
    </source>
</evidence>
<evidence type="ECO:0000256" key="5">
    <source>
        <dbReference type="ARBA" id="ARBA00023315"/>
    </source>
</evidence>
<dbReference type="PANTHER" id="PTHR36174:SF1">
    <property type="entry name" value="LIPID II:GLYCINE GLYCYLTRANSFERASE"/>
    <property type="match status" value="1"/>
</dbReference>
<keyword evidence="3" id="KW-0133">Cell shape</keyword>
<proteinExistence type="inferred from homology"/>
<organism evidence="7">
    <name type="scientific">Candidatus Thiothrix putei</name>
    <dbReference type="NCBI Taxonomy" id="3080811"/>
    <lineage>
        <taxon>Bacteria</taxon>
        <taxon>Pseudomonadati</taxon>
        <taxon>Pseudomonadota</taxon>
        <taxon>Gammaproteobacteria</taxon>
        <taxon>Thiotrichales</taxon>
        <taxon>Thiotrichaceae</taxon>
        <taxon>Thiothrix</taxon>
    </lineage>
</organism>
<dbReference type="GO" id="GO:0008360">
    <property type="term" value="P:regulation of cell shape"/>
    <property type="evidence" value="ECO:0007669"/>
    <property type="project" value="UniProtKB-KW"/>
</dbReference>
<dbReference type="GO" id="GO:0009252">
    <property type="term" value="P:peptidoglycan biosynthetic process"/>
    <property type="evidence" value="ECO:0007669"/>
    <property type="project" value="UniProtKB-KW"/>
</dbReference>
<dbReference type="GO" id="GO:0016755">
    <property type="term" value="F:aminoacyltransferase activity"/>
    <property type="evidence" value="ECO:0007669"/>
    <property type="project" value="InterPro"/>
</dbReference>
<name>A0AA95HHI9_9GAMM</name>
<dbReference type="Pfam" id="PF02388">
    <property type="entry name" value="FemAB"/>
    <property type="match status" value="1"/>
</dbReference>